<dbReference type="InterPro" id="IPR036457">
    <property type="entry name" value="PPM-type-like_dom_sf"/>
</dbReference>
<evidence type="ECO:0000259" key="4">
    <source>
        <dbReference type="PROSITE" id="PS50112"/>
    </source>
</evidence>
<dbReference type="Pfam" id="PF07228">
    <property type="entry name" value="SpoIIE"/>
    <property type="match status" value="1"/>
</dbReference>
<dbReference type="SUPFAM" id="SSF55785">
    <property type="entry name" value="PYP-like sensor domain (PAS domain)"/>
    <property type="match status" value="1"/>
</dbReference>
<dbReference type="Gene3D" id="3.60.40.10">
    <property type="entry name" value="PPM-type phosphatase domain"/>
    <property type="match status" value="1"/>
</dbReference>
<evidence type="ECO:0000256" key="2">
    <source>
        <dbReference type="PROSITE-ProRule" id="PRU00169"/>
    </source>
</evidence>
<protein>
    <recommendedName>
        <fullName evidence="6">Response regulator</fullName>
    </recommendedName>
</protein>
<evidence type="ECO:0000259" key="3">
    <source>
        <dbReference type="PROSITE" id="PS50110"/>
    </source>
</evidence>
<dbReference type="InterPro" id="IPR035965">
    <property type="entry name" value="PAS-like_dom_sf"/>
</dbReference>
<dbReference type="InterPro" id="IPR000014">
    <property type="entry name" value="PAS"/>
</dbReference>
<dbReference type="SUPFAM" id="SSF81606">
    <property type="entry name" value="PP2C-like"/>
    <property type="match status" value="1"/>
</dbReference>
<dbReference type="CDD" id="cd00130">
    <property type="entry name" value="PAS"/>
    <property type="match status" value="1"/>
</dbReference>
<feature type="modified residue" description="4-aspartylphosphate" evidence="2">
    <location>
        <position position="66"/>
    </location>
</feature>
<dbReference type="SMART" id="SM00331">
    <property type="entry name" value="PP2C_SIG"/>
    <property type="match status" value="1"/>
</dbReference>
<dbReference type="PANTHER" id="PTHR43156">
    <property type="entry name" value="STAGE II SPORULATION PROTEIN E-RELATED"/>
    <property type="match status" value="1"/>
</dbReference>
<dbReference type="InterPro" id="IPR001789">
    <property type="entry name" value="Sig_transdc_resp-reg_receiver"/>
</dbReference>
<dbReference type="CDD" id="cd16936">
    <property type="entry name" value="HATPase_RsbW-like"/>
    <property type="match status" value="1"/>
</dbReference>
<dbReference type="SMART" id="SM00091">
    <property type="entry name" value="PAS"/>
    <property type="match status" value="1"/>
</dbReference>
<dbReference type="GO" id="GO:0000160">
    <property type="term" value="P:phosphorelay signal transduction system"/>
    <property type="evidence" value="ECO:0007669"/>
    <property type="project" value="InterPro"/>
</dbReference>
<proteinExistence type="predicted"/>
<gene>
    <name evidence="5" type="ORF">DSM112329_01350</name>
</gene>
<dbReference type="InterPro" id="IPR013656">
    <property type="entry name" value="PAS_4"/>
</dbReference>
<dbReference type="InterPro" id="IPR003594">
    <property type="entry name" value="HATPase_dom"/>
</dbReference>
<dbReference type="PROSITE" id="PS50112">
    <property type="entry name" value="PAS"/>
    <property type="match status" value="1"/>
</dbReference>
<evidence type="ECO:0008006" key="6">
    <source>
        <dbReference type="Google" id="ProtNLM"/>
    </source>
</evidence>
<name>A0AAU7AS98_9ACTN</name>
<dbReference type="AlphaFoldDB" id="A0AAU7AS98"/>
<evidence type="ECO:0000313" key="5">
    <source>
        <dbReference type="EMBL" id="XAY04516.1"/>
    </source>
</evidence>
<dbReference type="Pfam" id="PF13581">
    <property type="entry name" value="HATPase_c_2"/>
    <property type="match status" value="1"/>
</dbReference>
<organism evidence="5">
    <name type="scientific">Paraconexibacter sp. AEG42_29</name>
    <dbReference type="NCBI Taxonomy" id="2997339"/>
    <lineage>
        <taxon>Bacteria</taxon>
        <taxon>Bacillati</taxon>
        <taxon>Actinomycetota</taxon>
        <taxon>Thermoleophilia</taxon>
        <taxon>Solirubrobacterales</taxon>
        <taxon>Paraconexibacteraceae</taxon>
        <taxon>Paraconexibacter</taxon>
    </lineage>
</organism>
<keyword evidence="2" id="KW-0597">Phosphoprotein</keyword>
<dbReference type="Gene3D" id="3.40.50.2300">
    <property type="match status" value="1"/>
</dbReference>
<sequence>MLPAGSLTTTAPADRPSVLLVDDRVENLITLEAVLGPLDLQLVRVTSGEDALRALLEQDFAAVILDVQMPGMDGFETASYIRRRPRSRLTPIIFLSAVSTDVSHVTRGYEAGAVDYVLKPFDPAILRSKVAVFADLELERRARLRSESLLLGAMRSSPNGLGIADAAGVVVHANPAMAALLGRPAGALEGETLPDLFGGLAPGDEVLRKLGALQQPGDRFEVELELRTGVPVQLVASLVSEAEGQVLVELWDLRGRIEVERARLALAGEQAARVKAEALYEREHEIASTLQQALLPAELPVTPGLAIATHFEAGGEGTQVGGDWFDTFTLPGGRIGLLVGDVSGRGVDAASRMGQLRSVARAYALEGHPPTEVVERLNAFHQVLAPDDMTTLIYAVVEPDRNVVRIVNAGHPPAAIAVPGAQPRLVDGSCPALGVVDVCDAEEVVVAFPADAVLVLYTDGLVERRSEGIETGLARLLGALGQAPDIETTRGRILDACGTAAGDDVTVLCARAAPRLGLEVSLTLLPEPNGVAAARRLLRRWLHEVGVDAEDSVGLVLAANEAWQNAIEHGHDFAPRPVLVDFARGADDVTIRIRDVGGRGLPPGDPDRGRGIELMRAHVDDLDLNLGTPWGGVVVLRRLVGAARAG</sequence>
<dbReference type="InterPro" id="IPR036890">
    <property type="entry name" value="HATPase_C_sf"/>
</dbReference>
<dbReference type="SMART" id="SM00448">
    <property type="entry name" value="REC"/>
    <property type="match status" value="1"/>
</dbReference>
<dbReference type="Pfam" id="PF08448">
    <property type="entry name" value="PAS_4"/>
    <property type="match status" value="1"/>
</dbReference>
<dbReference type="SUPFAM" id="SSF52172">
    <property type="entry name" value="CheY-like"/>
    <property type="match status" value="1"/>
</dbReference>
<dbReference type="InterPro" id="IPR001932">
    <property type="entry name" value="PPM-type_phosphatase-like_dom"/>
</dbReference>
<dbReference type="InterPro" id="IPR011006">
    <property type="entry name" value="CheY-like_superfamily"/>
</dbReference>
<dbReference type="InterPro" id="IPR052016">
    <property type="entry name" value="Bact_Sigma-Reg"/>
</dbReference>
<dbReference type="RefSeq" id="WP_354701043.1">
    <property type="nucleotide sequence ID" value="NZ_CP114014.1"/>
</dbReference>
<dbReference type="GO" id="GO:0016791">
    <property type="term" value="F:phosphatase activity"/>
    <property type="evidence" value="ECO:0007669"/>
    <property type="project" value="TreeGrafter"/>
</dbReference>
<dbReference type="PANTHER" id="PTHR43156:SF2">
    <property type="entry name" value="STAGE II SPORULATION PROTEIN E"/>
    <property type="match status" value="1"/>
</dbReference>
<evidence type="ECO:0000256" key="1">
    <source>
        <dbReference type="ARBA" id="ARBA00022801"/>
    </source>
</evidence>
<feature type="domain" description="PAS" evidence="4">
    <location>
        <begin position="146"/>
        <end position="204"/>
    </location>
</feature>
<dbReference type="Gene3D" id="3.30.565.10">
    <property type="entry name" value="Histidine kinase-like ATPase, C-terminal domain"/>
    <property type="match status" value="1"/>
</dbReference>
<dbReference type="PROSITE" id="PS50110">
    <property type="entry name" value="RESPONSE_REGULATORY"/>
    <property type="match status" value="1"/>
</dbReference>
<accession>A0AAU7AS98</accession>
<dbReference type="EMBL" id="CP114014">
    <property type="protein sequence ID" value="XAY04516.1"/>
    <property type="molecule type" value="Genomic_DNA"/>
</dbReference>
<feature type="domain" description="Response regulatory" evidence="3">
    <location>
        <begin position="17"/>
        <end position="134"/>
    </location>
</feature>
<reference evidence="5" key="1">
    <citation type="submission" date="2022-12" db="EMBL/GenBank/DDBJ databases">
        <title>Paraconexibacter alkalitolerans sp. nov. and Baekduia alba sp. nov., isolated from soil and emended description of the genera Paraconexibacter (Chun et al., 2020) and Baekduia (An et al., 2020).</title>
        <authorList>
            <person name="Vieira S."/>
            <person name="Huber K.J."/>
            <person name="Geppert A."/>
            <person name="Wolf J."/>
            <person name="Neumann-Schaal M."/>
            <person name="Muesken M."/>
            <person name="Overmann J."/>
        </authorList>
    </citation>
    <scope>NUCLEOTIDE SEQUENCE</scope>
    <source>
        <strain evidence="5">AEG42_29</strain>
    </source>
</reference>
<dbReference type="Pfam" id="PF00072">
    <property type="entry name" value="Response_reg"/>
    <property type="match status" value="1"/>
</dbReference>
<dbReference type="Gene3D" id="3.30.450.20">
    <property type="entry name" value="PAS domain"/>
    <property type="match status" value="1"/>
</dbReference>
<keyword evidence="1" id="KW-0378">Hydrolase</keyword>
<dbReference type="KEGG" id="parq:DSM112329_01350"/>